<protein>
    <submittedName>
        <fullName evidence="2">Uncharacterized protein</fullName>
    </submittedName>
</protein>
<name>A0ABS9KWS8_9BACT</name>
<dbReference type="Proteomes" id="UP001165367">
    <property type="component" value="Unassembled WGS sequence"/>
</dbReference>
<accession>A0ABS9KWS8</accession>
<dbReference type="EMBL" id="JAKLTR010000015">
    <property type="protein sequence ID" value="MCG2616771.1"/>
    <property type="molecule type" value="Genomic_DNA"/>
</dbReference>
<feature type="transmembrane region" description="Helical" evidence="1">
    <location>
        <begin position="374"/>
        <end position="397"/>
    </location>
</feature>
<keyword evidence="3" id="KW-1185">Reference proteome</keyword>
<feature type="transmembrane region" description="Helical" evidence="1">
    <location>
        <begin position="277"/>
        <end position="297"/>
    </location>
</feature>
<feature type="transmembrane region" description="Helical" evidence="1">
    <location>
        <begin position="29"/>
        <end position="49"/>
    </location>
</feature>
<keyword evidence="1" id="KW-0472">Membrane</keyword>
<reference evidence="2" key="1">
    <citation type="submission" date="2022-01" db="EMBL/GenBank/DDBJ databases">
        <authorList>
            <person name="Jo J.-H."/>
            <person name="Im W.-T."/>
        </authorList>
    </citation>
    <scope>NUCLEOTIDE SEQUENCE</scope>
    <source>
        <strain evidence="2">NA20</strain>
    </source>
</reference>
<feature type="transmembrane region" description="Helical" evidence="1">
    <location>
        <begin position="235"/>
        <end position="257"/>
    </location>
</feature>
<feature type="transmembrane region" description="Helical" evidence="1">
    <location>
        <begin position="418"/>
        <end position="438"/>
    </location>
</feature>
<dbReference type="RefSeq" id="WP_237875308.1">
    <property type="nucleotide sequence ID" value="NZ_JAKLTR010000015.1"/>
</dbReference>
<comment type="caution">
    <text evidence="2">The sequence shown here is derived from an EMBL/GenBank/DDBJ whole genome shotgun (WGS) entry which is preliminary data.</text>
</comment>
<keyword evidence="1" id="KW-0812">Transmembrane</keyword>
<keyword evidence="1" id="KW-1133">Transmembrane helix</keyword>
<gene>
    <name evidence="2" type="ORF">LZZ85_20900</name>
</gene>
<evidence type="ECO:0000256" key="1">
    <source>
        <dbReference type="SAM" id="Phobius"/>
    </source>
</evidence>
<sequence>MPDNTIPNPPGNGNETPSPEIQYTWKGNWAVNIPIFFALAGFLIGILILNGKGCNTSARYHDLCLENKRAIVDSIQRIRITLLNKKLESLIDRRKKIRPVPEPATRNLTTATQTTRAQKPDSAQLYGDSIKVVKDYLADLHGSLDSLNYLNVDTSMAFFKQYFSIDRDSIRNSLIDPDNKGFKASADSGILVKIYQRFPLLDTGLLDTMRLKVGSCGQENKVSGLMDFFSRNSAFGLWFFLALAQIMMWFILIPILVGIARSTNNIMEVFPYNLKNGFLMTIIPLLVILLFVILVYNQIIDVQIIGDQYFLDGFSGRLTWYAFFGYGVTVLCFGVYLFLANKLQLLNEFSRGARLSEDQALQEKYLALRKAFDLAFLISAIILSIFVLWMGVMFSAINDLEIFRFYRELSGKNFFDNNLVYLNGLLHSVLLLVFYVPVRLQFNQLRLTKEQKDYEDERDSNTKKIFKSFWEGISAILLTTSPLIASLIEKLLSSLGD</sequence>
<proteinExistence type="predicted"/>
<feature type="transmembrane region" description="Helical" evidence="1">
    <location>
        <begin position="318"/>
        <end position="339"/>
    </location>
</feature>
<evidence type="ECO:0000313" key="2">
    <source>
        <dbReference type="EMBL" id="MCG2616771.1"/>
    </source>
</evidence>
<organism evidence="2 3">
    <name type="scientific">Terrimonas ginsenosidimutans</name>
    <dbReference type="NCBI Taxonomy" id="2908004"/>
    <lineage>
        <taxon>Bacteria</taxon>
        <taxon>Pseudomonadati</taxon>
        <taxon>Bacteroidota</taxon>
        <taxon>Chitinophagia</taxon>
        <taxon>Chitinophagales</taxon>
        <taxon>Chitinophagaceae</taxon>
        <taxon>Terrimonas</taxon>
    </lineage>
</organism>
<evidence type="ECO:0000313" key="3">
    <source>
        <dbReference type="Proteomes" id="UP001165367"/>
    </source>
</evidence>